<dbReference type="CDD" id="cd10948">
    <property type="entry name" value="CE4_BsPdaA_like"/>
    <property type="match status" value="1"/>
</dbReference>
<dbReference type="EMBL" id="QGGY01000001">
    <property type="protein sequence ID" value="PWJ79089.1"/>
    <property type="molecule type" value="Genomic_DNA"/>
</dbReference>
<dbReference type="Proteomes" id="UP000245412">
    <property type="component" value="Unassembled WGS sequence"/>
</dbReference>
<dbReference type="RefSeq" id="WP_109624509.1">
    <property type="nucleotide sequence ID" value="NZ_JANKBI010000001.1"/>
</dbReference>
<comment type="caution">
    <text evidence="2">The sequence shown here is derived from an EMBL/GenBank/DDBJ whole genome shotgun (WGS) entry which is preliminary data.</text>
</comment>
<keyword evidence="3" id="KW-1185">Reference proteome</keyword>
<dbReference type="GO" id="GO:0016810">
    <property type="term" value="F:hydrolase activity, acting on carbon-nitrogen (but not peptide) bonds"/>
    <property type="evidence" value="ECO:0007669"/>
    <property type="project" value="InterPro"/>
</dbReference>
<feature type="domain" description="NodB homology" evidence="1">
    <location>
        <begin position="82"/>
        <end position="264"/>
    </location>
</feature>
<dbReference type="PROSITE" id="PS51677">
    <property type="entry name" value="NODB"/>
    <property type="match status" value="1"/>
</dbReference>
<dbReference type="AlphaFoldDB" id="A0AB73TAM2"/>
<dbReference type="InterPro" id="IPR050248">
    <property type="entry name" value="Polysacc_deacetylase_ArnD"/>
</dbReference>
<dbReference type="InterPro" id="IPR011330">
    <property type="entry name" value="Glyco_hydro/deAcase_b/a-brl"/>
</dbReference>
<dbReference type="InterPro" id="IPR002509">
    <property type="entry name" value="NODB_dom"/>
</dbReference>
<accession>A0AB73TAM2</accession>
<sequence>MIDRSSYKKYVKIGILFCASFLLGHAVGMARDYFTQDEAVTASADGNWGLSFQEEGQPPVANASFEELAKYNAYYAEDTEDKVLYLTFDCGYENGNTPAILDALKKHNAPATFFVVGNFLSTSPDLVKRMVAEGHTVGNHTYHHPDMSKISTKEAFAKELSDIEELYQQTTGQQMTKYYRPPQGKYSSANLEMAKELGYKTFFWSLAYVDWYQDKQPTKEEAFKKLLGRIHPGAVVLLHNTSSTNAAILDELLTKWEEMGYTFKSLDELAAAQ</sequence>
<dbReference type="PANTHER" id="PTHR10587:SF78">
    <property type="entry name" value="PEPTIDOGLYCAN-N-ACETYLMURAMIC ACID DEACETYLASE PDAA"/>
    <property type="match status" value="1"/>
</dbReference>
<dbReference type="Gene3D" id="3.20.20.370">
    <property type="entry name" value="Glycoside hydrolase/deacetylase"/>
    <property type="match status" value="1"/>
</dbReference>
<reference evidence="2 3" key="1">
    <citation type="submission" date="2018-05" db="EMBL/GenBank/DDBJ databases">
        <authorList>
            <person name="Goeker M."/>
            <person name="Huntemann M."/>
            <person name="Clum A."/>
            <person name="Pillay M."/>
            <person name="Palaniappan K."/>
            <person name="Varghese N."/>
            <person name="Mikhailova N."/>
            <person name="Stamatis D."/>
            <person name="Reddy T."/>
            <person name="Daum C."/>
            <person name="Shapiro N."/>
            <person name="Ivanova N."/>
            <person name="Kyrpides N."/>
            <person name="Woyke T."/>
        </authorList>
    </citation>
    <scope>NUCLEOTIDE SEQUENCE [LARGE SCALE GENOMIC DNA]</scope>
    <source>
        <strain evidence="2 3">DSM 26524</strain>
    </source>
</reference>
<dbReference type="NCBIfam" id="TIGR02884">
    <property type="entry name" value="spore_pdaA"/>
    <property type="match status" value="1"/>
</dbReference>
<evidence type="ECO:0000259" key="1">
    <source>
        <dbReference type="PROSITE" id="PS51677"/>
    </source>
</evidence>
<name>A0AB73TAM2_9FIRM</name>
<organism evidence="2 3">
    <name type="scientific">Murimonas intestini</name>
    <dbReference type="NCBI Taxonomy" id="1337051"/>
    <lineage>
        <taxon>Bacteria</taxon>
        <taxon>Bacillati</taxon>
        <taxon>Bacillota</taxon>
        <taxon>Clostridia</taxon>
        <taxon>Lachnospirales</taxon>
        <taxon>Lachnospiraceae</taxon>
        <taxon>Murimonas</taxon>
    </lineage>
</organism>
<gene>
    <name evidence="2" type="ORF">C7383_101466</name>
</gene>
<protein>
    <submittedName>
        <fullName evidence="2">Peptidoglycan-N-acetylmuramic acid deacetylase</fullName>
    </submittedName>
</protein>
<dbReference type="PANTHER" id="PTHR10587">
    <property type="entry name" value="GLYCOSYL TRANSFERASE-RELATED"/>
    <property type="match status" value="1"/>
</dbReference>
<evidence type="ECO:0000313" key="3">
    <source>
        <dbReference type="Proteomes" id="UP000245412"/>
    </source>
</evidence>
<dbReference type="GO" id="GO:0005975">
    <property type="term" value="P:carbohydrate metabolic process"/>
    <property type="evidence" value="ECO:0007669"/>
    <property type="project" value="InterPro"/>
</dbReference>
<dbReference type="InterPro" id="IPR014235">
    <property type="entry name" value="Spore_PdaA"/>
</dbReference>
<evidence type="ECO:0000313" key="2">
    <source>
        <dbReference type="EMBL" id="PWJ79089.1"/>
    </source>
</evidence>
<dbReference type="Pfam" id="PF01522">
    <property type="entry name" value="Polysacc_deac_1"/>
    <property type="match status" value="1"/>
</dbReference>
<proteinExistence type="predicted"/>
<dbReference type="GO" id="GO:0016020">
    <property type="term" value="C:membrane"/>
    <property type="evidence" value="ECO:0007669"/>
    <property type="project" value="TreeGrafter"/>
</dbReference>
<dbReference type="SUPFAM" id="SSF88713">
    <property type="entry name" value="Glycoside hydrolase/deacetylase"/>
    <property type="match status" value="1"/>
</dbReference>